<evidence type="ECO:0000256" key="2">
    <source>
        <dbReference type="ARBA" id="ARBA00022884"/>
    </source>
</evidence>
<dbReference type="NCBIfam" id="TIGR00731">
    <property type="entry name" value="bL25_bact_ctc"/>
    <property type="match status" value="1"/>
</dbReference>
<dbReference type="PANTHER" id="PTHR33284">
    <property type="entry name" value="RIBOSOMAL PROTEIN L25/GLN-TRNA SYNTHETASE, ANTI-CODON-BINDING DOMAIN-CONTAINING PROTEIN"/>
    <property type="match status" value="1"/>
</dbReference>
<evidence type="ECO:0000256" key="3">
    <source>
        <dbReference type="ARBA" id="ARBA00022980"/>
    </source>
</evidence>
<protein>
    <submittedName>
        <fullName evidence="7">50S ribosomal protein L25/general stress protein Ctc</fullName>
    </submittedName>
</protein>
<keyword evidence="1" id="KW-0699">rRNA-binding</keyword>
<dbReference type="GO" id="GO:0006412">
    <property type="term" value="P:translation"/>
    <property type="evidence" value="ECO:0007669"/>
    <property type="project" value="InterPro"/>
</dbReference>
<dbReference type="GO" id="GO:0003735">
    <property type="term" value="F:structural constituent of ribosome"/>
    <property type="evidence" value="ECO:0007669"/>
    <property type="project" value="InterPro"/>
</dbReference>
<dbReference type="Gene3D" id="2.170.120.20">
    <property type="entry name" value="Ribosomal protein L25, beta domain"/>
    <property type="match status" value="1"/>
</dbReference>
<dbReference type="PANTHER" id="PTHR33284:SF1">
    <property type="entry name" value="RIBOSOMAL PROTEIN L25_GLN-TRNA SYNTHETASE, ANTI-CODON-BINDING DOMAIN-CONTAINING PROTEIN"/>
    <property type="match status" value="1"/>
</dbReference>
<dbReference type="InterPro" id="IPR011035">
    <property type="entry name" value="Ribosomal_bL25/Gln-tRNA_synth"/>
</dbReference>
<dbReference type="HAMAP" id="MF_01334">
    <property type="entry name" value="Ribosomal_bL25_CTC"/>
    <property type="match status" value="1"/>
</dbReference>
<evidence type="ECO:0000259" key="6">
    <source>
        <dbReference type="Pfam" id="PF14693"/>
    </source>
</evidence>
<evidence type="ECO:0000313" key="8">
    <source>
        <dbReference type="Proteomes" id="UP000837675"/>
    </source>
</evidence>
<dbReference type="AlphaFoldDB" id="A0A8S4C2M0"/>
<dbReference type="Pfam" id="PF14693">
    <property type="entry name" value="Ribosomal_TL5_C"/>
    <property type="match status" value="1"/>
</dbReference>
<keyword evidence="8" id="KW-1185">Reference proteome</keyword>
<dbReference type="CDD" id="cd00495">
    <property type="entry name" value="Ribosomal_L25_TL5_CTC"/>
    <property type="match status" value="1"/>
</dbReference>
<evidence type="ECO:0000259" key="5">
    <source>
        <dbReference type="Pfam" id="PF01386"/>
    </source>
</evidence>
<keyword evidence="3 7" id="KW-0689">Ribosomal protein</keyword>
<dbReference type="InterPro" id="IPR020056">
    <property type="entry name" value="Rbsml_bL25/Gln-tRNA_synth_N"/>
</dbReference>
<organism evidence="7 8">
    <name type="scientific">Hyalomma marginatum</name>
    <dbReference type="NCBI Taxonomy" id="34627"/>
    <lineage>
        <taxon>Eukaryota</taxon>
        <taxon>Metazoa</taxon>
        <taxon>Ecdysozoa</taxon>
        <taxon>Arthropoda</taxon>
        <taxon>Chelicerata</taxon>
        <taxon>Arachnida</taxon>
        <taxon>Acari</taxon>
        <taxon>Parasitiformes</taxon>
        <taxon>Ixodida</taxon>
        <taxon>Ixodoidea</taxon>
        <taxon>Ixodidae</taxon>
        <taxon>Hyalomminae</taxon>
        <taxon>Hyalomma</taxon>
    </lineage>
</organism>
<dbReference type="InterPro" id="IPR029751">
    <property type="entry name" value="Ribosomal_L25_dom"/>
</dbReference>
<name>A0A8S4C2M0_9ACAR</name>
<dbReference type="GO" id="GO:0022625">
    <property type="term" value="C:cytosolic large ribosomal subunit"/>
    <property type="evidence" value="ECO:0007669"/>
    <property type="project" value="TreeGrafter"/>
</dbReference>
<evidence type="ECO:0000256" key="4">
    <source>
        <dbReference type="ARBA" id="ARBA00023274"/>
    </source>
</evidence>
<dbReference type="EMBL" id="CAJVAF010000293">
    <property type="protein sequence ID" value="CAG7592907.1"/>
    <property type="molecule type" value="Genomic_DNA"/>
</dbReference>
<dbReference type="GO" id="GO:0008097">
    <property type="term" value="F:5S rRNA binding"/>
    <property type="evidence" value="ECO:0007669"/>
    <property type="project" value="InterPro"/>
</dbReference>
<dbReference type="InterPro" id="IPR001021">
    <property type="entry name" value="Ribosomal_bL25_long"/>
</dbReference>
<sequence>MTEMMVFTAEIKGSKGKGAARALRRNDRIPAILYGGKEDVMLSLIAKDFFKEYSKGNIQSRLVELHLGNKKITAIPRDVQINPVTDFPEHIDFQEVGKDTEIKVAVHVRIINDDKCPGIKKGGVMNVAQRTINFYCHPSSIPSSIDVDVANLEIGQNLHINDLQLPTGVRPVDPHNFAILSIAGRSEEKEASATAAEAVDKK</sequence>
<keyword evidence="4" id="KW-0687">Ribonucleoprotein</keyword>
<gene>
    <name evidence="7" type="ORF">MHYMCMPASI_00636</name>
</gene>
<dbReference type="InterPro" id="IPR020930">
    <property type="entry name" value="Ribosomal_uL5_bac-type"/>
</dbReference>
<dbReference type="SUPFAM" id="SSF50715">
    <property type="entry name" value="Ribosomal protein L25-like"/>
    <property type="match status" value="1"/>
</dbReference>
<dbReference type="NCBIfam" id="NF004128">
    <property type="entry name" value="PRK05618.1-2"/>
    <property type="match status" value="1"/>
</dbReference>
<dbReference type="InterPro" id="IPR020057">
    <property type="entry name" value="Ribosomal_bL25_b-dom"/>
</dbReference>
<dbReference type="Gene3D" id="2.40.240.10">
    <property type="entry name" value="Ribosomal Protein L25, Chain P"/>
    <property type="match status" value="1"/>
</dbReference>
<comment type="caution">
    <text evidence="7">The sequence shown here is derived from an EMBL/GenBank/DDBJ whole genome shotgun (WGS) entry which is preliminary data.</text>
</comment>
<dbReference type="Pfam" id="PF01386">
    <property type="entry name" value="Ribosomal_L25p"/>
    <property type="match status" value="1"/>
</dbReference>
<keyword evidence="2" id="KW-0694">RNA-binding</keyword>
<accession>A0A8S4C2M0</accession>
<feature type="domain" description="Large ribosomal subunit protein bL25 L25" evidence="5">
    <location>
        <begin position="9"/>
        <end position="93"/>
    </location>
</feature>
<evidence type="ECO:0000313" key="7">
    <source>
        <dbReference type="EMBL" id="CAG7592907.1"/>
    </source>
</evidence>
<feature type="domain" description="Large ribosomal subunit protein bL25 beta" evidence="6">
    <location>
        <begin position="101"/>
        <end position="184"/>
    </location>
</feature>
<proteinExistence type="inferred from homology"/>
<dbReference type="Proteomes" id="UP000837675">
    <property type="component" value="Unassembled WGS sequence"/>
</dbReference>
<reference evidence="7" key="1">
    <citation type="submission" date="2021-06" db="EMBL/GenBank/DDBJ databases">
        <authorList>
            <person name="Nardi T."/>
            <person name="Nardi T."/>
        </authorList>
    </citation>
    <scope>NUCLEOTIDE SEQUENCE</scope>
</reference>
<evidence type="ECO:0000256" key="1">
    <source>
        <dbReference type="ARBA" id="ARBA00022730"/>
    </source>
</evidence>
<dbReference type="InterPro" id="IPR037121">
    <property type="entry name" value="Ribosomal_bL25_C"/>
</dbReference>